<protein>
    <submittedName>
        <fullName evidence="1">Uncharacterized protein</fullName>
    </submittedName>
</protein>
<reference evidence="1 2" key="1">
    <citation type="journal article" date="2018" name="Evol. Lett.">
        <title>Horizontal gene cluster transfer increased hallucinogenic mushroom diversity.</title>
        <authorList>
            <person name="Reynolds H.T."/>
            <person name="Vijayakumar V."/>
            <person name="Gluck-Thaler E."/>
            <person name="Korotkin H.B."/>
            <person name="Matheny P.B."/>
            <person name="Slot J.C."/>
        </authorList>
    </citation>
    <scope>NUCLEOTIDE SEQUENCE [LARGE SCALE GENOMIC DNA]</scope>
    <source>
        <strain evidence="1 2">2631</strain>
    </source>
</reference>
<dbReference type="OrthoDB" id="10617628at2759"/>
<dbReference type="AlphaFoldDB" id="A0A409WJ99"/>
<feature type="non-terminal residue" evidence="1">
    <location>
        <position position="1"/>
    </location>
</feature>
<comment type="caution">
    <text evidence="1">The sequence shown here is derived from an EMBL/GenBank/DDBJ whole genome shotgun (WGS) entry which is preliminary data.</text>
</comment>
<dbReference type="EMBL" id="NHYD01003414">
    <property type="protein sequence ID" value="PPQ78572.1"/>
    <property type="molecule type" value="Genomic_DNA"/>
</dbReference>
<dbReference type="Proteomes" id="UP000283269">
    <property type="component" value="Unassembled WGS sequence"/>
</dbReference>
<name>A0A409WJ99_PSICY</name>
<dbReference type="InParanoid" id="A0A409WJ99"/>
<organism evidence="1 2">
    <name type="scientific">Psilocybe cyanescens</name>
    <dbReference type="NCBI Taxonomy" id="93625"/>
    <lineage>
        <taxon>Eukaryota</taxon>
        <taxon>Fungi</taxon>
        <taxon>Dikarya</taxon>
        <taxon>Basidiomycota</taxon>
        <taxon>Agaricomycotina</taxon>
        <taxon>Agaricomycetes</taxon>
        <taxon>Agaricomycetidae</taxon>
        <taxon>Agaricales</taxon>
        <taxon>Agaricineae</taxon>
        <taxon>Strophariaceae</taxon>
        <taxon>Psilocybe</taxon>
    </lineage>
</organism>
<gene>
    <name evidence="1" type="ORF">CVT25_011783</name>
</gene>
<evidence type="ECO:0000313" key="2">
    <source>
        <dbReference type="Proteomes" id="UP000283269"/>
    </source>
</evidence>
<accession>A0A409WJ99</accession>
<evidence type="ECO:0000313" key="1">
    <source>
        <dbReference type="EMBL" id="PPQ78572.1"/>
    </source>
</evidence>
<sequence length="137" mass="15073">IGSDVTDEEVSAAVEYQALVVSAKNIAVAPPWFQTAMTHINKQFDHIDTEISIQTNRLNQSIEELKTSVNGLQDSIVGLQDKVHEVKTTAEALCGMNSLQLKRYHQKYCPGQPDVDGRLDDNVHIPEVLRAIGSTAC</sequence>
<keyword evidence="2" id="KW-1185">Reference proteome</keyword>
<proteinExistence type="predicted"/>